<proteinExistence type="predicted"/>
<feature type="compositionally biased region" description="Polar residues" evidence="2">
    <location>
        <begin position="325"/>
        <end position="340"/>
    </location>
</feature>
<feature type="region of interest" description="Disordered" evidence="2">
    <location>
        <begin position="290"/>
        <end position="446"/>
    </location>
</feature>
<dbReference type="InterPro" id="IPR024849">
    <property type="entry name" value="Shootin-1"/>
</dbReference>
<feature type="compositionally biased region" description="Polar residues" evidence="2">
    <location>
        <begin position="392"/>
        <end position="405"/>
    </location>
</feature>
<dbReference type="Proteomes" id="UP001152622">
    <property type="component" value="Chromosome 1"/>
</dbReference>
<evidence type="ECO:0000313" key="4">
    <source>
        <dbReference type="Proteomes" id="UP001152622"/>
    </source>
</evidence>
<evidence type="ECO:0000256" key="1">
    <source>
        <dbReference type="SAM" id="Coils"/>
    </source>
</evidence>
<dbReference type="PANTHER" id="PTHR46606">
    <property type="entry name" value="SHOOTIN-1"/>
    <property type="match status" value="1"/>
</dbReference>
<gene>
    <name evidence="3" type="ORF">SKAU_G00009050</name>
</gene>
<keyword evidence="1" id="KW-0175">Coiled coil</keyword>
<evidence type="ECO:0000256" key="2">
    <source>
        <dbReference type="SAM" id="MobiDB-lite"/>
    </source>
</evidence>
<feature type="compositionally biased region" description="Basic and acidic residues" evidence="2">
    <location>
        <begin position="422"/>
        <end position="434"/>
    </location>
</feature>
<comment type="caution">
    <text evidence="3">The sequence shown here is derived from an EMBL/GenBank/DDBJ whole genome shotgun (WGS) entry which is preliminary data.</text>
</comment>
<dbReference type="GO" id="GO:0044295">
    <property type="term" value="C:axonal growth cone"/>
    <property type="evidence" value="ECO:0007669"/>
    <property type="project" value="TreeGrafter"/>
</dbReference>
<dbReference type="GO" id="GO:0005737">
    <property type="term" value="C:cytoplasm"/>
    <property type="evidence" value="ECO:0007669"/>
    <property type="project" value="TreeGrafter"/>
</dbReference>
<feature type="compositionally biased region" description="Basic and acidic residues" evidence="2">
    <location>
        <begin position="308"/>
        <end position="324"/>
    </location>
</feature>
<feature type="compositionally biased region" description="Polar residues" evidence="2">
    <location>
        <begin position="435"/>
        <end position="446"/>
    </location>
</feature>
<keyword evidence="4" id="KW-1185">Reference proteome</keyword>
<dbReference type="OrthoDB" id="8775725at2759"/>
<dbReference type="EMBL" id="JAINUF010000001">
    <property type="protein sequence ID" value="KAJ8380127.1"/>
    <property type="molecule type" value="Genomic_DNA"/>
</dbReference>
<evidence type="ECO:0000313" key="3">
    <source>
        <dbReference type="EMBL" id="KAJ8380127.1"/>
    </source>
</evidence>
<organism evidence="3 4">
    <name type="scientific">Synaphobranchus kaupii</name>
    <name type="common">Kaup's arrowtooth eel</name>
    <dbReference type="NCBI Taxonomy" id="118154"/>
    <lineage>
        <taxon>Eukaryota</taxon>
        <taxon>Metazoa</taxon>
        <taxon>Chordata</taxon>
        <taxon>Craniata</taxon>
        <taxon>Vertebrata</taxon>
        <taxon>Euteleostomi</taxon>
        <taxon>Actinopterygii</taxon>
        <taxon>Neopterygii</taxon>
        <taxon>Teleostei</taxon>
        <taxon>Anguilliformes</taxon>
        <taxon>Synaphobranchidae</taxon>
        <taxon>Synaphobranchus</taxon>
    </lineage>
</organism>
<dbReference type="GO" id="GO:2001224">
    <property type="term" value="P:positive regulation of neuron migration"/>
    <property type="evidence" value="ECO:0007669"/>
    <property type="project" value="TreeGrafter"/>
</dbReference>
<protein>
    <submittedName>
        <fullName evidence="3">Uncharacterized protein</fullName>
    </submittedName>
</protein>
<name>A0A9Q1JD52_SYNKA</name>
<dbReference type="GO" id="GO:0031252">
    <property type="term" value="C:cell leading edge"/>
    <property type="evidence" value="ECO:0007669"/>
    <property type="project" value="TreeGrafter"/>
</dbReference>
<dbReference type="PANTHER" id="PTHR46606:SF5">
    <property type="entry name" value="SHOOTIN-1"/>
    <property type="match status" value="1"/>
</dbReference>
<sequence length="550" mass="59994">MSGKIWRFSCCQKRKDRGQHFLKTKQKAKEIHGVSQQPSTGGIDIAHVIGGQSEVPEGTTEECQISAVVEQKQTTGIEDQGDHVHDENISIEGVTLNGFEQKYFADKVAGSLLPPSEWERDYQLTKRQLETAQKEKHELEVQVHQANQEVRDLRHEFAVLQKRLQVAENRLPKPPPLCPPPPPPLPPPAQPHVNPLRALLTIIQKRRNSRDPNICQLQDVGPLPGSPEDTDVSYNHRCPGMNDVLELIRGGVPLRHVIQVHKGTFRAEADGAEPGGSQPAPELQEILKKRKVSADKHISDGSCDGSMEEDRSPHGPSVPRDDPIQRSSPSHPENFTQDTGGTDCGVYEGQCDGDAASTASTLPLTSPLDQSQVDSVNASPCPESPALPLSTDGPSMDTSNGQPQLEAQVGHWAGSTDQRTSSAERDFPTDHKVTDGTSLQSSCSPNLTDQTPALQYLNWERWNGVDLKAALPFKSIFKSVSFMANSNGGEVVTLQNEPHHGGQSASLEALESNHSCQSFGSAEFSESTPDVLVDAHAQFSLLHDMLRPPL</sequence>
<dbReference type="AlphaFoldDB" id="A0A9Q1JD52"/>
<feature type="coiled-coil region" evidence="1">
    <location>
        <begin position="122"/>
        <end position="170"/>
    </location>
</feature>
<feature type="compositionally biased region" description="Polar residues" evidence="2">
    <location>
        <begin position="357"/>
        <end position="378"/>
    </location>
</feature>
<accession>A0A9Q1JD52</accession>
<reference evidence="3" key="1">
    <citation type="journal article" date="2023" name="Science">
        <title>Genome structures resolve the early diversification of teleost fishes.</title>
        <authorList>
            <person name="Parey E."/>
            <person name="Louis A."/>
            <person name="Montfort J."/>
            <person name="Bouchez O."/>
            <person name="Roques C."/>
            <person name="Iampietro C."/>
            <person name="Lluch J."/>
            <person name="Castinel A."/>
            <person name="Donnadieu C."/>
            <person name="Desvignes T."/>
            <person name="Floi Bucao C."/>
            <person name="Jouanno E."/>
            <person name="Wen M."/>
            <person name="Mejri S."/>
            <person name="Dirks R."/>
            <person name="Jansen H."/>
            <person name="Henkel C."/>
            <person name="Chen W.J."/>
            <person name="Zahm M."/>
            <person name="Cabau C."/>
            <person name="Klopp C."/>
            <person name="Thompson A.W."/>
            <person name="Robinson-Rechavi M."/>
            <person name="Braasch I."/>
            <person name="Lecointre G."/>
            <person name="Bobe J."/>
            <person name="Postlethwait J.H."/>
            <person name="Berthelot C."/>
            <person name="Roest Crollius H."/>
            <person name="Guiguen Y."/>
        </authorList>
    </citation>
    <scope>NUCLEOTIDE SEQUENCE</scope>
    <source>
        <strain evidence="3">WJC10195</strain>
    </source>
</reference>
<dbReference type="GO" id="GO:0048812">
    <property type="term" value="P:neuron projection morphogenesis"/>
    <property type="evidence" value="ECO:0007669"/>
    <property type="project" value="TreeGrafter"/>
</dbReference>